<keyword evidence="4" id="KW-1185">Reference proteome</keyword>
<proteinExistence type="predicted"/>
<dbReference type="Proteomes" id="UP001198571">
    <property type="component" value="Unassembled WGS sequence"/>
</dbReference>
<gene>
    <name evidence="3" type="ORF">H0485_17225</name>
</gene>
<feature type="region of interest" description="Disordered" evidence="1">
    <location>
        <begin position="1"/>
        <end position="26"/>
    </location>
</feature>
<organism evidence="3 4">
    <name type="scientific">Pseudogemmobacter faecipullorum</name>
    <dbReference type="NCBI Taxonomy" id="2755041"/>
    <lineage>
        <taxon>Bacteria</taxon>
        <taxon>Pseudomonadati</taxon>
        <taxon>Pseudomonadota</taxon>
        <taxon>Alphaproteobacteria</taxon>
        <taxon>Rhodobacterales</taxon>
        <taxon>Paracoccaceae</taxon>
        <taxon>Pseudogemmobacter</taxon>
    </lineage>
</organism>
<dbReference type="RefSeq" id="WP_226937188.1">
    <property type="nucleotide sequence ID" value="NZ_JACDXX010000019.1"/>
</dbReference>
<evidence type="ECO:0000313" key="3">
    <source>
        <dbReference type="EMBL" id="MCB5411737.1"/>
    </source>
</evidence>
<dbReference type="Gene3D" id="3.40.30.10">
    <property type="entry name" value="Glutaredoxin"/>
    <property type="match status" value="1"/>
</dbReference>
<keyword evidence="2" id="KW-1133">Transmembrane helix</keyword>
<comment type="caution">
    <text evidence="3">The sequence shown here is derived from an EMBL/GenBank/DDBJ whole genome shotgun (WGS) entry which is preliminary data.</text>
</comment>
<name>A0ABS8CQR1_9RHOB</name>
<feature type="compositionally biased region" description="Polar residues" evidence="1">
    <location>
        <begin position="1"/>
        <end position="19"/>
    </location>
</feature>
<evidence type="ECO:0008006" key="5">
    <source>
        <dbReference type="Google" id="ProtNLM"/>
    </source>
</evidence>
<sequence length="372" mass="38594">MQTEQPSTTAHTAAYQQPQPLHAHDPAARRRATLAVVLGSTALLLSSAMLFNSVFGPIRITVGDPAPAVAALAALPTTAPVAAPVPAAPQAALPAATALATDPANSVRVVTVGNAAYALDTLTGTYFAFDANMQPVPMDRAQLPAEAVAQLALPQAPAVVGNTDQQFAQAQAQSAAIAEGNDLAINAMLADKEIAASILQLLDRAAGVDADGVRGMGNLPVYVFFDAQCPYCHQLYVDMDGKVDSKWLPTLALGDGGIPLITHIMGEGNVELIAGADGNTESVNVKEDPAMAERLRAVVGGGDRPTMEGTISPEIEFVSNENMTLMRYLFGRQTHLVGVPAIIVGLPDGTAKMLRGYEATTVGEILSLQGRG</sequence>
<evidence type="ECO:0000256" key="2">
    <source>
        <dbReference type="SAM" id="Phobius"/>
    </source>
</evidence>
<feature type="transmembrane region" description="Helical" evidence="2">
    <location>
        <begin position="32"/>
        <end position="51"/>
    </location>
</feature>
<keyword evidence="2" id="KW-0472">Membrane</keyword>
<protein>
    <recommendedName>
        <fullName evidence="5">Thioredoxin-like fold domain-containing protein</fullName>
    </recommendedName>
</protein>
<keyword evidence="2" id="KW-0812">Transmembrane</keyword>
<accession>A0ABS8CQR1</accession>
<reference evidence="3 4" key="1">
    <citation type="submission" date="2020-07" db="EMBL/GenBank/DDBJ databases">
        <title>Pseudogemmobacter sp. nov., isolated from poultry manure in Taiwan.</title>
        <authorList>
            <person name="Lin S.-Y."/>
            <person name="Tang Y.-S."/>
            <person name="Young C.-C."/>
        </authorList>
    </citation>
    <scope>NUCLEOTIDE SEQUENCE [LARGE SCALE GENOMIC DNA]</scope>
    <source>
        <strain evidence="3 4">CC-YST710</strain>
    </source>
</reference>
<dbReference type="EMBL" id="JACDXX010000019">
    <property type="protein sequence ID" value="MCB5411737.1"/>
    <property type="molecule type" value="Genomic_DNA"/>
</dbReference>
<evidence type="ECO:0000256" key="1">
    <source>
        <dbReference type="SAM" id="MobiDB-lite"/>
    </source>
</evidence>
<evidence type="ECO:0000313" key="4">
    <source>
        <dbReference type="Proteomes" id="UP001198571"/>
    </source>
</evidence>